<proteinExistence type="predicted"/>
<feature type="compositionally biased region" description="Pro residues" evidence="1">
    <location>
        <begin position="30"/>
        <end position="40"/>
    </location>
</feature>
<evidence type="ECO:0000313" key="2">
    <source>
        <dbReference type="EMBL" id="KNE25037.1"/>
    </source>
</evidence>
<dbReference type="EMBL" id="LGVG01000040">
    <property type="protein sequence ID" value="KNE25037.1"/>
    <property type="molecule type" value="Genomic_DNA"/>
</dbReference>
<dbReference type="Proteomes" id="UP000037511">
    <property type="component" value="Unassembled WGS sequence"/>
</dbReference>
<accession>A0AAW3HZR6</accession>
<sequence length="59" mass="6497">MSRVRPRTIQSLPTLETPHTRPPRRHHPRPTPIAAPPASPASPRQPSIPLDDAFVSCPC</sequence>
<protein>
    <submittedName>
        <fullName evidence="2">Uncharacterized protein</fullName>
    </submittedName>
</protein>
<evidence type="ECO:0000256" key="1">
    <source>
        <dbReference type="SAM" id="MobiDB-lite"/>
    </source>
</evidence>
<gene>
    <name evidence="2" type="ORF">AFM18_23415</name>
</gene>
<organism evidence="2 3">
    <name type="scientific">Achromobacter spanius</name>
    <dbReference type="NCBI Taxonomy" id="217203"/>
    <lineage>
        <taxon>Bacteria</taxon>
        <taxon>Pseudomonadati</taxon>
        <taxon>Pseudomonadota</taxon>
        <taxon>Betaproteobacteria</taxon>
        <taxon>Burkholderiales</taxon>
        <taxon>Alcaligenaceae</taxon>
        <taxon>Achromobacter</taxon>
    </lineage>
</organism>
<dbReference type="AlphaFoldDB" id="A0AAW3HZR6"/>
<name>A0AAW3HZR6_9BURK</name>
<comment type="caution">
    <text evidence="2">The sequence shown here is derived from an EMBL/GenBank/DDBJ whole genome shotgun (WGS) entry which is preliminary data.</text>
</comment>
<feature type="region of interest" description="Disordered" evidence="1">
    <location>
        <begin position="1"/>
        <end position="59"/>
    </location>
</feature>
<evidence type="ECO:0000313" key="3">
    <source>
        <dbReference type="Proteomes" id="UP000037511"/>
    </source>
</evidence>
<reference evidence="2 3" key="1">
    <citation type="submission" date="2015-07" db="EMBL/GenBank/DDBJ databases">
        <title>Draft genome of Achromobacter spanius.</title>
        <authorList>
            <person name="Wang X."/>
        </authorList>
    </citation>
    <scope>NUCLEOTIDE SEQUENCE [LARGE SCALE GENOMIC DNA]</scope>
    <source>
        <strain evidence="2 3">CGMCC9173</strain>
    </source>
</reference>